<keyword evidence="1" id="KW-0472">Membrane</keyword>
<feature type="transmembrane region" description="Helical" evidence="1">
    <location>
        <begin position="400"/>
        <end position="424"/>
    </location>
</feature>
<name>A0A369Q5C9_9SPHI</name>
<keyword evidence="1" id="KW-0812">Transmembrane</keyword>
<evidence type="ECO:0000313" key="2">
    <source>
        <dbReference type="EMBL" id="RDC58296.1"/>
    </source>
</evidence>
<dbReference type="Proteomes" id="UP000253961">
    <property type="component" value="Unassembled WGS sequence"/>
</dbReference>
<feature type="transmembrane region" description="Helical" evidence="1">
    <location>
        <begin position="32"/>
        <end position="49"/>
    </location>
</feature>
<feature type="transmembrane region" description="Helical" evidence="1">
    <location>
        <begin position="194"/>
        <end position="212"/>
    </location>
</feature>
<dbReference type="AlphaFoldDB" id="A0A369Q5C9"/>
<accession>A0A369Q5C9</accession>
<feature type="transmembrane region" description="Helical" evidence="1">
    <location>
        <begin position="308"/>
        <end position="326"/>
    </location>
</feature>
<feature type="transmembrane region" description="Helical" evidence="1">
    <location>
        <begin position="338"/>
        <end position="359"/>
    </location>
</feature>
<gene>
    <name evidence="2" type="ORF">DU508_05005</name>
</gene>
<dbReference type="RefSeq" id="WP_115401705.1">
    <property type="nucleotide sequence ID" value="NZ_QPKV01000002.1"/>
</dbReference>
<dbReference type="Pfam" id="PF13687">
    <property type="entry name" value="DUF4153"/>
    <property type="match status" value="1"/>
</dbReference>
<proteinExistence type="predicted"/>
<feature type="transmembrane region" description="Helical" evidence="1">
    <location>
        <begin position="6"/>
        <end position="25"/>
    </location>
</feature>
<feature type="transmembrane region" description="Helical" evidence="1">
    <location>
        <begin position="262"/>
        <end position="288"/>
    </location>
</feature>
<sequence>MKTKSNYLLLSTLIGGILFNLLFWSERLALNLLIYSLFVVAVTFFNSEVLKSKKFGIYAFAHLFAAVLAVINNSDLSLATYYISFILFVGFTHYQHIRTVWVAFLATALQIVAIPASLIKRMSELQIGNFNLKPIFRPIKYIIFPLIIVFIFTGIYSGANQIFGNYLSSALDNIQATLTKVFSFIFQDLSFERFVHLCFGIALTGGLIITFYNRFFERNEAKLEEVLVRKRSNNKIRTLWNEIAHIFMGQIISKKLALKTEYIVALISFAALNFLLLILNGIDIWWLWLGKGKDLAETNYSAELHDGTNALIFSIVLAMVVIVYFFRGNLNFYTKSKTLKSLAFAWMIQNFILIISVFIRDGHYIEVYGLTYKRIGVLVFAILCIIGLITVYIKVAHQKTLFYLFKINGNIWYTLLLVFTVINWDMVIVKHNLAHSNTIALDVDYILSLSDKTLPILDQNRVKLNYAPNKNLYGSEIAKPENPEYYKRQLDERIGHFKERYEKVSWLSWNLPDWNTSEYFRIEK</sequence>
<dbReference type="OrthoDB" id="627992at2"/>
<feature type="transmembrane region" description="Helical" evidence="1">
    <location>
        <begin position="100"/>
        <end position="119"/>
    </location>
</feature>
<reference evidence="2 3" key="1">
    <citation type="submission" date="2018-07" db="EMBL/GenBank/DDBJ databases">
        <title>Pedobacter sp. nov., isolated from soil.</title>
        <authorList>
            <person name="Zhou L.Y."/>
            <person name="Du Z.J."/>
        </authorList>
    </citation>
    <scope>NUCLEOTIDE SEQUENCE [LARGE SCALE GENOMIC DNA]</scope>
    <source>
        <strain evidence="2 3">JDX94</strain>
    </source>
</reference>
<feature type="transmembrane region" description="Helical" evidence="1">
    <location>
        <begin position="139"/>
        <end position="159"/>
    </location>
</feature>
<dbReference type="EMBL" id="QPKV01000002">
    <property type="protein sequence ID" value="RDC58296.1"/>
    <property type="molecule type" value="Genomic_DNA"/>
</dbReference>
<keyword evidence="3" id="KW-1185">Reference proteome</keyword>
<comment type="caution">
    <text evidence="2">The sequence shown here is derived from an EMBL/GenBank/DDBJ whole genome shotgun (WGS) entry which is preliminary data.</text>
</comment>
<protein>
    <submittedName>
        <fullName evidence="2">DUF4173 domain-containing protein</fullName>
    </submittedName>
</protein>
<feature type="transmembrane region" description="Helical" evidence="1">
    <location>
        <begin position="371"/>
        <end position="393"/>
    </location>
</feature>
<keyword evidence="1" id="KW-1133">Transmembrane helix</keyword>
<evidence type="ECO:0000313" key="3">
    <source>
        <dbReference type="Proteomes" id="UP000253961"/>
    </source>
</evidence>
<organism evidence="2 3">
    <name type="scientific">Pedobacter chinensis</name>
    <dbReference type="NCBI Taxonomy" id="2282421"/>
    <lineage>
        <taxon>Bacteria</taxon>
        <taxon>Pseudomonadati</taxon>
        <taxon>Bacteroidota</taxon>
        <taxon>Sphingobacteriia</taxon>
        <taxon>Sphingobacteriales</taxon>
        <taxon>Sphingobacteriaceae</taxon>
        <taxon>Pedobacter</taxon>
    </lineage>
</organism>
<dbReference type="InterPro" id="IPR025291">
    <property type="entry name" value="DUF4153"/>
</dbReference>
<evidence type="ECO:0000256" key="1">
    <source>
        <dbReference type="SAM" id="Phobius"/>
    </source>
</evidence>